<evidence type="ECO:0000313" key="3">
    <source>
        <dbReference type="Proteomes" id="UP000886520"/>
    </source>
</evidence>
<protein>
    <recommendedName>
        <fullName evidence="1">Reverse transcriptase domain-containing protein</fullName>
    </recommendedName>
</protein>
<dbReference type="Pfam" id="PF00078">
    <property type="entry name" value="RVT_1"/>
    <property type="match status" value="1"/>
</dbReference>
<accession>A0A9D4V5R1</accession>
<dbReference type="EMBL" id="JABFUD020000005">
    <property type="protein sequence ID" value="KAI5080279.1"/>
    <property type="molecule type" value="Genomic_DNA"/>
</dbReference>
<comment type="caution">
    <text evidence="2">The sequence shown here is derived from an EMBL/GenBank/DDBJ whole genome shotgun (WGS) entry which is preliminary data.</text>
</comment>
<dbReference type="PROSITE" id="PS50878">
    <property type="entry name" value="RT_POL"/>
    <property type="match status" value="1"/>
</dbReference>
<keyword evidence="3" id="KW-1185">Reference proteome</keyword>
<sequence length="213" mass="24032">MRFLITLREMVIEVLAGTWIPLLLYADDIVLISDSPEGMQRQLDALHRFAQESGLSVNLGKTKVMVFNTTPQWIRRSAPTFTYGQEKVEYTDAYTYLGVVFNGPAFSLRRAAETRLTRAHVALGKLERMCIQVKFEEPRTKLWLFDTLVASVLLFGAEIWGPSLDHHGRSGRSDGWGDMEKPLVSMISRLIKAKTYSTTCYYTSRASCLPTGG</sequence>
<dbReference type="InterPro" id="IPR000477">
    <property type="entry name" value="RT_dom"/>
</dbReference>
<dbReference type="PANTHER" id="PTHR47027:SF20">
    <property type="entry name" value="REVERSE TRANSCRIPTASE-LIKE PROTEIN WITH RNA-DIRECTED DNA POLYMERASE DOMAIN"/>
    <property type="match status" value="1"/>
</dbReference>
<gene>
    <name evidence="2" type="ORF">GOP47_0005758</name>
</gene>
<dbReference type="OrthoDB" id="418748at2759"/>
<organism evidence="2 3">
    <name type="scientific">Adiantum capillus-veneris</name>
    <name type="common">Maidenhair fern</name>
    <dbReference type="NCBI Taxonomy" id="13818"/>
    <lineage>
        <taxon>Eukaryota</taxon>
        <taxon>Viridiplantae</taxon>
        <taxon>Streptophyta</taxon>
        <taxon>Embryophyta</taxon>
        <taxon>Tracheophyta</taxon>
        <taxon>Polypodiopsida</taxon>
        <taxon>Polypodiidae</taxon>
        <taxon>Polypodiales</taxon>
        <taxon>Pteridineae</taxon>
        <taxon>Pteridaceae</taxon>
        <taxon>Vittarioideae</taxon>
        <taxon>Adiantum</taxon>
    </lineage>
</organism>
<dbReference type="Proteomes" id="UP000886520">
    <property type="component" value="Chromosome 5"/>
</dbReference>
<name>A0A9D4V5R1_ADICA</name>
<dbReference type="SUPFAM" id="SSF56672">
    <property type="entry name" value="DNA/RNA polymerases"/>
    <property type="match status" value="1"/>
</dbReference>
<dbReference type="PANTHER" id="PTHR47027">
    <property type="entry name" value="REVERSE TRANSCRIPTASE DOMAIN-CONTAINING PROTEIN"/>
    <property type="match status" value="1"/>
</dbReference>
<evidence type="ECO:0000259" key="1">
    <source>
        <dbReference type="PROSITE" id="PS50878"/>
    </source>
</evidence>
<evidence type="ECO:0000313" key="2">
    <source>
        <dbReference type="EMBL" id="KAI5080279.1"/>
    </source>
</evidence>
<dbReference type="InterPro" id="IPR043502">
    <property type="entry name" value="DNA/RNA_pol_sf"/>
</dbReference>
<dbReference type="AlphaFoldDB" id="A0A9D4V5R1"/>
<feature type="domain" description="Reverse transcriptase" evidence="1">
    <location>
        <begin position="1"/>
        <end position="101"/>
    </location>
</feature>
<reference evidence="2 3" key="1">
    <citation type="submission" date="2021-01" db="EMBL/GenBank/DDBJ databases">
        <title>Adiantum capillus-veneris genome.</title>
        <authorList>
            <person name="Fang Y."/>
            <person name="Liao Q."/>
        </authorList>
    </citation>
    <scope>NUCLEOTIDE SEQUENCE [LARGE SCALE GENOMIC DNA]</scope>
    <source>
        <strain evidence="2">H3</strain>
        <tissue evidence="2">Leaf</tissue>
    </source>
</reference>
<proteinExistence type="predicted"/>